<proteinExistence type="predicted"/>
<dbReference type="Proteomes" id="UP000595046">
    <property type="component" value="Chromosome"/>
</dbReference>
<gene>
    <name evidence="2" type="ORF">G4Z16_00740</name>
</gene>
<dbReference type="EMBL" id="CP048882">
    <property type="protein sequence ID" value="QPP05158.1"/>
    <property type="molecule type" value="Genomic_DNA"/>
</dbReference>
<organism evidence="2 3">
    <name type="scientific">Streptomyces bathyalis</name>
    <dbReference type="NCBI Taxonomy" id="2710756"/>
    <lineage>
        <taxon>Bacteria</taxon>
        <taxon>Bacillati</taxon>
        <taxon>Actinomycetota</taxon>
        <taxon>Actinomycetes</taxon>
        <taxon>Kitasatosporales</taxon>
        <taxon>Streptomycetaceae</taxon>
        <taxon>Streptomyces</taxon>
    </lineage>
</organism>
<evidence type="ECO:0000313" key="3">
    <source>
        <dbReference type="Proteomes" id="UP000595046"/>
    </source>
</evidence>
<feature type="region of interest" description="Disordered" evidence="1">
    <location>
        <begin position="132"/>
        <end position="166"/>
    </location>
</feature>
<evidence type="ECO:0000313" key="2">
    <source>
        <dbReference type="EMBL" id="QPP05158.1"/>
    </source>
</evidence>
<keyword evidence="3" id="KW-1185">Reference proteome</keyword>
<dbReference type="KEGG" id="sbat:G4Z16_00740"/>
<reference evidence="3" key="1">
    <citation type="submission" date="2020-02" db="EMBL/GenBank/DDBJ databases">
        <title>Streptomyces sp. ASO4wet.</title>
        <authorList>
            <person name="Risdian C."/>
            <person name="Landwehr W."/>
            <person name="Schupp P."/>
            <person name="Wink J."/>
        </authorList>
    </citation>
    <scope>NUCLEOTIDE SEQUENCE [LARGE SCALE GENOMIC DNA]</scope>
    <source>
        <strain evidence="3">ASO4wet</strain>
    </source>
</reference>
<protein>
    <submittedName>
        <fullName evidence="2">Uncharacterized protein</fullName>
    </submittedName>
</protein>
<evidence type="ECO:0000256" key="1">
    <source>
        <dbReference type="SAM" id="MobiDB-lite"/>
    </source>
</evidence>
<feature type="compositionally biased region" description="Low complexity" evidence="1">
    <location>
        <begin position="137"/>
        <end position="152"/>
    </location>
</feature>
<dbReference type="RefSeq" id="WP_197348657.1">
    <property type="nucleotide sequence ID" value="NZ_CP048882.1"/>
</dbReference>
<sequence length="166" mass="18667">MPLHARQFFLQHLALPYEGGAVIGNSYYATPNPGSPLRLRIDFQPTITEHEYDGLRLRVIHTDRGALDTTVLSFADHDTFTARDTRREAQGSGRDSNNRFRDWHNSGRPPWHGAHTEGLTYAIEQYVQLWFPPPASPARSARDAPAPAMSQQPPAPPGKKSSRRTR</sequence>
<accession>A0A7T1T2E8</accession>
<feature type="region of interest" description="Disordered" evidence="1">
    <location>
        <begin position="83"/>
        <end position="111"/>
    </location>
</feature>
<feature type="compositionally biased region" description="Basic and acidic residues" evidence="1">
    <location>
        <begin position="96"/>
        <end position="105"/>
    </location>
</feature>
<name>A0A7T1T2E8_9ACTN</name>
<dbReference type="AlphaFoldDB" id="A0A7T1T2E8"/>